<comment type="caution">
    <text evidence="10">The sequence shown here is derived from an EMBL/GenBank/DDBJ whole genome shotgun (WGS) entry which is preliminary data.</text>
</comment>
<dbReference type="Pfam" id="PF17802">
    <property type="entry name" value="SpaA"/>
    <property type="match status" value="13"/>
</dbReference>
<keyword evidence="2" id="KW-0134">Cell wall</keyword>
<reference evidence="10" key="1">
    <citation type="submission" date="2020-08" db="EMBL/GenBank/DDBJ databases">
        <authorList>
            <person name="Cejkova D."/>
            <person name="Kubasova T."/>
            <person name="Jahodarova E."/>
            <person name="Rychlik I."/>
        </authorList>
    </citation>
    <scope>NUCLEOTIDE SEQUENCE</scope>
    <source>
        <strain evidence="10">An420c</strain>
    </source>
</reference>
<feature type="region of interest" description="Disordered" evidence="6">
    <location>
        <begin position="136"/>
        <end position="196"/>
    </location>
</feature>
<dbReference type="Gene3D" id="2.60.40.10">
    <property type="entry name" value="Immunoglobulins"/>
    <property type="match status" value="13"/>
</dbReference>
<evidence type="ECO:0000313" key="11">
    <source>
        <dbReference type="Proteomes" id="UP000713880"/>
    </source>
</evidence>
<proteinExistence type="inferred from homology"/>
<evidence type="ECO:0000256" key="1">
    <source>
        <dbReference type="ARBA" id="ARBA00007257"/>
    </source>
</evidence>
<keyword evidence="7" id="KW-0472">Membrane</keyword>
<dbReference type="PROSITE" id="PS50847">
    <property type="entry name" value="GRAM_POS_ANCHORING"/>
    <property type="match status" value="1"/>
</dbReference>
<dbReference type="SUPFAM" id="SSF49478">
    <property type="entry name" value="Cna protein B-type domain"/>
    <property type="match status" value="2"/>
</dbReference>
<keyword evidence="3" id="KW-0964">Secreted</keyword>
<evidence type="ECO:0000256" key="3">
    <source>
        <dbReference type="ARBA" id="ARBA00022525"/>
    </source>
</evidence>
<evidence type="ECO:0000259" key="9">
    <source>
        <dbReference type="PROSITE" id="PS50847"/>
    </source>
</evidence>
<accession>A0A939BAX4</accession>
<dbReference type="PANTHER" id="PTHR36108">
    <property type="entry name" value="COLOSSIN-B-RELATED"/>
    <property type="match status" value="1"/>
</dbReference>
<feature type="compositionally biased region" description="Acidic residues" evidence="6">
    <location>
        <begin position="160"/>
        <end position="172"/>
    </location>
</feature>
<feature type="domain" description="Gram-positive cocci surface proteins LPxTG" evidence="9">
    <location>
        <begin position="1948"/>
        <end position="1982"/>
    </location>
</feature>
<keyword evidence="7" id="KW-0812">Transmembrane</keyword>
<name>A0A939BAX4_9CLOT</name>
<feature type="chain" id="PRO_5037626545" evidence="8">
    <location>
        <begin position="33"/>
        <end position="1982"/>
    </location>
</feature>
<comment type="similarity">
    <text evidence="1">Belongs to the serine-aspartate repeat-containing protein (SDr) family.</text>
</comment>
<gene>
    <name evidence="10" type="ORF">H6A13_09005</name>
</gene>
<sequence>MRKKRKAARLISGCMALVSLLSAVVSPMMVSAAESPTERVPYYEEVKDQLDMDEVVTAHDYEVTVGASFDINCDFSGIEIPDNKKVKVTFQEALNEDGDPFATDHEDTYQAVYYVEPQTTSHPMYQISRNITVKEAAASEEVKDSGTEASPGQDKKESEPESSDEEGESETPAEMHSEEEFDKALERSEDQKTVDEDSGLTLGEVLLQAADQGVDIQSLEVGESVTFTAQAPRARAARATQSVTITQGSYYYYADYGLGSYVTAPFTVKFGNVSATAYCIQPSKPGPGSGTYQITKLEGKQELAKTIYYGTEASGAAYFFNSHHKDFSAGKRFIVTHLAASYANDSSDAFYGTNSTGEALAMELYHYAVSQPEIPNVEMSFSNSNVTAYVDGGQQRTEDITFKASSQQTITMDLPDGVKLHNISTGKTSAAGAKVTISGGTKFYLTAPLTQTKDVSGSWSAKMQGSITKDYSAYKITTGSSYQDIALVFGEGVEDEKYVSFSVKWLELAKVEIIKVDSRHENAKLSGAVFGIYSDPDCTKLITEMPATDENGSSIAEIVKTQDTVYLKEIQAPEGYRLNTAGYNVKLIANDTASVTVPDQEQMGELTIYKEGQVLTGADVTEEGVTFRYEDRRQEGAVYNVYAGEDIVTAYGAKIYSKGDLVKGNLTTDDNGSAVLKNLHLGTYVIREVQAPENFYNAGEEKTVTLSYAGQNVETVFSESTFHNDRQKAEVSVLKKDKDTLNPLDGGVFGLYAGSDINNADGSVVVSKGTLIEKAVTGEDGKAVFTADLPIGFSFDVKEIQAPEGYVRNQEDVYSFTFSYTNDSEAKVTFTHTFVNERVNATIKLQKKDAETNQAVPQGDATLENAVYGLYARKDIVHPDGATGVIYKAGERVATLTTDENGEASVENLYLGEYFVKEITPPVGYLADESEHDLVCSYEGDLTATVERECVSLEQVKKQPFEIIKAANNGETDADLLSGAGFTAYLLSDLTVKEDGSYDFDSAEPVVIGENGATEMFTDEKGYACSIALPYGTYLVRETTTPHNYKPVDDFIVRITEHNPTTPQVWRVLLDEEFEAKLKIIKQDDETKKPVLHKGTEFRIYDLDKQEYVEQVTTYPTTTVHKTFFTDEEGYLILPQNLKIGHYRIEEVTAPYGYTLNENYFEIAVDSDTAYQIDPVSGDVVIEAVYENHPVKGKLKIVKQGEVLDGFSKDFVYEVENLAGAVFEVYAAEDIYTADFQKDAEGNRILEYSAGELVGTVTTDENGEAYLTDLPLGSYKIVEATAPEGFVLNGEAQTVTFTYKDQETPVIEQEAVFQNERQKVEVSVVKKDAETQATVEGAVFGLYAKEDILAHGEVIVKADMLIGKALSDENGKAVFMNDLPFGRYYIKEEAAPDGYISSDKVVEVTAEYQGQEIPVVELASEYENEPTKISVKKTDLTTGVELEGAKLTVLDKDGNIVDSWTSVKGEEHLIERLTVGETYTLREELAPYGYLKAEEITFTVEDTAEIQKVEMKDDVPEGTLIINKKGEFLEDVTLVDTIGGWISHIFEYITGALKDVTFEVYALEDIKAADGESEDYYKKDELIATITTDETGIAKLSGLPLGKYYVKEKETAEGYVLDGEIREIDLTYVDQETAEVTWNGDWQNNRQKAEISVLKKEKDTDRVLEGAVFALSAKEDITNKDGDVVLEAGTVIEEKATGEDGKLTFEADLPIGFSYVVKETSPAPGFATTDEVQEFTFTAESSDKATVSYEFIFEDEPTVFEFTKTSLTDGKEVEGAKLTVTDENGEVVDEWVSGKEPHIIKELVVGQTYTMTEVLPAPGYVTAESIQFTVEDTAEVQKIEMKDDVTKVEISKTDIAGKELPGAKLTILDENGEVVESWTSTEEPHYIEMLPIGRYILHEESAPEGYLVAEDIEFEVKDTGEIQKVVMKDEAAPEETPEEPQNPVGTDAPKTGDDTNLLFWTALLGIGLCGTGAAFVMRRKRR</sequence>
<evidence type="ECO:0000256" key="7">
    <source>
        <dbReference type="SAM" id="Phobius"/>
    </source>
</evidence>
<organism evidence="10 11">
    <name type="scientific">Mordavella massiliensis</name>
    <dbReference type="NCBI Taxonomy" id="1871024"/>
    <lineage>
        <taxon>Bacteria</taxon>
        <taxon>Bacillati</taxon>
        <taxon>Bacillota</taxon>
        <taxon>Clostridia</taxon>
        <taxon>Eubacteriales</taxon>
        <taxon>Clostridiaceae</taxon>
        <taxon>Mordavella</taxon>
    </lineage>
</organism>
<evidence type="ECO:0000256" key="8">
    <source>
        <dbReference type="SAM" id="SignalP"/>
    </source>
</evidence>
<evidence type="ECO:0000256" key="5">
    <source>
        <dbReference type="ARBA" id="ARBA00023088"/>
    </source>
</evidence>
<evidence type="ECO:0000256" key="2">
    <source>
        <dbReference type="ARBA" id="ARBA00022512"/>
    </source>
</evidence>
<feature type="transmembrane region" description="Helical" evidence="7">
    <location>
        <begin position="1957"/>
        <end position="1977"/>
    </location>
</feature>
<dbReference type="Proteomes" id="UP000713880">
    <property type="component" value="Unassembled WGS sequence"/>
</dbReference>
<feature type="signal peptide" evidence="8">
    <location>
        <begin position="1"/>
        <end position="32"/>
    </location>
</feature>
<protein>
    <submittedName>
        <fullName evidence="10">Peptidase</fullName>
    </submittedName>
</protein>
<dbReference type="InterPro" id="IPR013783">
    <property type="entry name" value="Ig-like_fold"/>
</dbReference>
<dbReference type="EMBL" id="JACJLV010000028">
    <property type="protein sequence ID" value="MBM6827228.1"/>
    <property type="molecule type" value="Genomic_DNA"/>
</dbReference>
<evidence type="ECO:0000256" key="4">
    <source>
        <dbReference type="ARBA" id="ARBA00022729"/>
    </source>
</evidence>
<dbReference type="InterPro" id="IPR041033">
    <property type="entry name" value="SpaA_PFL_dom_1"/>
</dbReference>
<keyword evidence="11" id="KW-1185">Reference proteome</keyword>
<reference evidence="10" key="2">
    <citation type="journal article" date="2021" name="Sci. Rep.">
        <title>The distribution of antibiotic resistance genes in chicken gut microbiota commensals.</title>
        <authorList>
            <person name="Juricova H."/>
            <person name="Matiasovicova J."/>
            <person name="Kubasova T."/>
            <person name="Cejkova D."/>
            <person name="Rychlik I."/>
        </authorList>
    </citation>
    <scope>NUCLEOTIDE SEQUENCE</scope>
    <source>
        <strain evidence="10">An420c</strain>
    </source>
</reference>
<keyword evidence="4 8" id="KW-0732">Signal</keyword>
<feature type="region of interest" description="Disordered" evidence="6">
    <location>
        <begin position="1929"/>
        <end position="1951"/>
    </location>
</feature>
<dbReference type="RefSeq" id="WP_204909263.1">
    <property type="nucleotide sequence ID" value="NZ_JACJLV010000028.1"/>
</dbReference>
<evidence type="ECO:0000256" key="6">
    <source>
        <dbReference type="SAM" id="MobiDB-lite"/>
    </source>
</evidence>
<keyword evidence="7" id="KW-1133">Transmembrane helix</keyword>
<dbReference type="InterPro" id="IPR046751">
    <property type="entry name" value="TED_2"/>
</dbReference>
<dbReference type="InterPro" id="IPR019931">
    <property type="entry name" value="LPXTG_anchor"/>
</dbReference>
<dbReference type="Pfam" id="PF20610">
    <property type="entry name" value="TED_2"/>
    <property type="match status" value="1"/>
</dbReference>
<dbReference type="PANTHER" id="PTHR36108:SF13">
    <property type="entry name" value="COLOSSIN-B-RELATED"/>
    <property type="match status" value="1"/>
</dbReference>
<keyword evidence="5" id="KW-0572">Peptidoglycan-anchor</keyword>
<evidence type="ECO:0000313" key="10">
    <source>
        <dbReference type="EMBL" id="MBM6827228.1"/>
    </source>
</evidence>
<feature type="compositionally biased region" description="Basic and acidic residues" evidence="6">
    <location>
        <begin position="173"/>
        <end position="195"/>
    </location>
</feature>